<dbReference type="Proteomes" id="UP000272706">
    <property type="component" value="Unassembled WGS sequence"/>
</dbReference>
<accession>A0A3A5K5I3</accession>
<reference evidence="2 3" key="1">
    <citation type="submission" date="2018-09" db="EMBL/GenBank/DDBJ databases">
        <title>Mesorhizobium carmichaelinearum sp. nov. isolated from Carmichaelinea spp. root nodules in New Zealand.</title>
        <authorList>
            <person name="De Meyer S.E."/>
        </authorList>
    </citation>
    <scope>NUCLEOTIDE SEQUENCE [LARGE SCALE GENOMIC DNA]</scope>
    <source>
        <strain evidence="2 3">ICMP19557</strain>
    </source>
</reference>
<feature type="region of interest" description="Disordered" evidence="1">
    <location>
        <begin position="43"/>
        <end position="65"/>
    </location>
</feature>
<proteinExistence type="predicted"/>
<comment type="caution">
    <text evidence="2">The sequence shown here is derived from an EMBL/GenBank/DDBJ whole genome shotgun (WGS) entry which is preliminary data.</text>
</comment>
<organism evidence="2 3">
    <name type="scientific">Mesorhizobium waimense</name>
    <dbReference type="NCBI Taxonomy" id="1300307"/>
    <lineage>
        <taxon>Bacteria</taxon>
        <taxon>Pseudomonadati</taxon>
        <taxon>Pseudomonadota</taxon>
        <taxon>Alphaproteobacteria</taxon>
        <taxon>Hyphomicrobiales</taxon>
        <taxon>Phyllobacteriaceae</taxon>
        <taxon>Mesorhizobium</taxon>
    </lineage>
</organism>
<dbReference type="AlphaFoldDB" id="A0A3A5K5I3"/>
<protein>
    <submittedName>
        <fullName evidence="2">Uncharacterized protein</fullName>
    </submittedName>
</protein>
<dbReference type="EMBL" id="QZWZ01000061">
    <property type="protein sequence ID" value="RJT27534.1"/>
    <property type="molecule type" value="Genomic_DNA"/>
</dbReference>
<evidence type="ECO:0000313" key="2">
    <source>
        <dbReference type="EMBL" id="RJT27534.1"/>
    </source>
</evidence>
<sequence>MSRIIAHLKCEIFMDLPDVREQSLRRRLVDSLNKIQSVTVGRSAMPVQGADRVPLKRPRQGSSAH</sequence>
<keyword evidence="3" id="KW-1185">Reference proteome</keyword>
<gene>
    <name evidence="2" type="ORF">D3227_35995</name>
</gene>
<evidence type="ECO:0000313" key="3">
    <source>
        <dbReference type="Proteomes" id="UP000272706"/>
    </source>
</evidence>
<name>A0A3A5K5I3_9HYPH</name>
<evidence type="ECO:0000256" key="1">
    <source>
        <dbReference type="SAM" id="MobiDB-lite"/>
    </source>
</evidence>